<feature type="compositionally biased region" description="Polar residues" evidence="1">
    <location>
        <begin position="1087"/>
        <end position="1099"/>
    </location>
</feature>
<accession>A0A2J6S3K3</accession>
<feature type="compositionally biased region" description="Low complexity" evidence="1">
    <location>
        <begin position="1160"/>
        <end position="1171"/>
    </location>
</feature>
<feature type="compositionally biased region" description="Polar residues" evidence="1">
    <location>
        <begin position="783"/>
        <end position="810"/>
    </location>
</feature>
<feature type="compositionally biased region" description="Low complexity" evidence="1">
    <location>
        <begin position="331"/>
        <end position="349"/>
    </location>
</feature>
<sequence>MEQAQRANAAQLAARKIREKPRPRRTGSQTPTPTMQQQVGAMQTQTSSQNGGGGLFGGNIQATGEFSFSAPAQGLSFPSPSFGLRSNTLNTPSQNASESDGRFAGDDRATKRPFGGASTIQQSNSPFQTSNSFGQSQPGNAFGLTQQSSGGAMFSFGNSQQSGISFNSGSTTTPVKNPFTFQPVSQPPPSTPSSFGSGSFSFNQQPSQTPGLFSSAPAAPQDKPANPAFSFGQTSGQPSSSSSMFGATTEPTIPTSDLFGSAPTTTTAPQVGNFFNSATSTAPTAPNIGLFGSIASAPSPASSLAGPPKAAPTEGRLTTTPFVFGRPPSTPSSSGITFGSTPPTSGPTSNLFGASQPQKPVEPANSSGTKMQQAASHSNPFASLNSPAPSPVSNMFGKQDQEAIAPATSNPFNLPNASPASGATNFVDNPSPASAKPNISNPFGQQQLQPSPSSLFGGIKKSSGFAIESSAQNQQNPVGSVFGSKETKANDDLFGNLNKPIDQLITQPKDNGRVLENGENSNSPVLDKSSLAANPFGATKPTITSSAATNNAQPILASAQTPLTNGNLFSSTRPLDAPASAQQPPPNGMFPSLEQVGNASKFARPTVTSSTPVASTASEFVQKGHPRRHEASARQQIKEASEMTVESIASFIPANYTGFQKMAFHQGFRMRAMNKAMSTFFASINPDEDATPVVDFYKEQRLAVMGDTAALKRKTGEDTDIADHPSKRSKQSVEVTYTEPHGQQSKRKLDDEDQENENPNKRTRQIESSTAARGLANGELGSRGQTSAPVNGNNLQALQATSSRDSSSETPLKRRASEQITKDTIQRNPLRPVKTPVTNGTLESNSLGSSTSNIFKNILDSPSKSAGNSSPERKMAALPETAKDNAPRANAFANLPGASSPAKSTTATSPGVFAAKVTPATPSASFQNLFASSATSEAPNASTPKFTTASNAVVGSISTDHKSSVLKAPVFGTVTADFQSQFVQKAEAEALKKAIEDDYDSDEDLEEFKAKWKAERLEKKKASEESAKNAKRFTFVPSASPSSTNDEENSRTNIVATQPTFSPSSLFGQNPSSQASNSISNSLNSSRTPTPAFGSSTGSVLDGHTPGKPIKLDGIFGHLGGTSGKDGDVDEDSGDEASEPEVDSEKKDPTYQPDGESASGPGTPAEETGPGLASAKKTNSLASKVGSVSPSGSSTPTGGFTGGLFDRITKGSNISGASTPSGSFTGGLFDRITSKDSNGNMPLGKYDDDDKEKENTQPSMATPFSALKNPFQNNAVNPSDQTWKNDSPIRFGNATPSKDGQHSTPTVSVTAATPTKKGTPSSIFSEPHKTSGAAPKPFSNLFGNIGGESKPTAPASSIFSNLSTGSTSGSVGFGFGAPSTTSSLFPSAAVSASTSRATTPGATTDGDNSGDGEADQEEHVPFNLSTGGPGEEHEVVVHEVRAKALKYMHKEEGGKSQGWESKGVGPLRVLKHKDTGVSRILLRMDPTGLVILNKGILSGVKYEPKDKTVKFLTALDKGSGLETWILQVKTPEMAKTLAEVLEANKPT</sequence>
<dbReference type="CDD" id="cd13170">
    <property type="entry name" value="RanBD_NUP50"/>
    <property type="match status" value="1"/>
</dbReference>
<dbReference type="Proteomes" id="UP000235786">
    <property type="component" value="Unassembled WGS sequence"/>
</dbReference>
<feature type="region of interest" description="Disordered" evidence="1">
    <location>
        <begin position="1391"/>
        <end position="1432"/>
    </location>
</feature>
<feature type="compositionally biased region" description="Polar residues" evidence="1">
    <location>
        <begin position="469"/>
        <end position="478"/>
    </location>
</feature>
<feature type="compositionally biased region" description="Polar residues" evidence="1">
    <location>
        <begin position="118"/>
        <end position="175"/>
    </location>
</feature>
<feature type="compositionally biased region" description="Low complexity" evidence="1">
    <location>
        <begin position="1303"/>
        <end position="1317"/>
    </location>
</feature>
<feature type="compositionally biased region" description="Low complexity" evidence="1">
    <location>
        <begin position="1"/>
        <end position="14"/>
    </location>
</feature>
<name>A0A2J6S3K3_HYAVF</name>
<feature type="compositionally biased region" description="Low complexity" evidence="1">
    <location>
        <begin position="192"/>
        <end position="208"/>
    </location>
</feature>
<reference evidence="3 4" key="1">
    <citation type="submission" date="2016-04" db="EMBL/GenBank/DDBJ databases">
        <title>A degradative enzymes factory behind the ericoid mycorrhizal symbiosis.</title>
        <authorList>
            <consortium name="DOE Joint Genome Institute"/>
            <person name="Martino E."/>
            <person name="Morin E."/>
            <person name="Grelet G."/>
            <person name="Kuo A."/>
            <person name="Kohler A."/>
            <person name="Daghino S."/>
            <person name="Barry K."/>
            <person name="Choi C."/>
            <person name="Cichocki N."/>
            <person name="Clum A."/>
            <person name="Copeland A."/>
            <person name="Hainaut M."/>
            <person name="Haridas S."/>
            <person name="Labutti K."/>
            <person name="Lindquist E."/>
            <person name="Lipzen A."/>
            <person name="Khouja H.-R."/>
            <person name="Murat C."/>
            <person name="Ohm R."/>
            <person name="Olson A."/>
            <person name="Spatafora J."/>
            <person name="Veneault-Fourrey C."/>
            <person name="Henrissat B."/>
            <person name="Grigoriev I."/>
            <person name="Martin F."/>
            <person name="Perotto S."/>
        </authorList>
    </citation>
    <scope>NUCLEOTIDE SEQUENCE [LARGE SCALE GENOMIC DNA]</scope>
    <source>
        <strain evidence="3 4">F</strain>
    </source>
</reference>
<feature type="compositionally biased region" description="Low complexity" evidence="1">
    <location>
        <begin position="1183"/>
        <end position="1198"/>
    </location>
</feature>
<feature type="compositionally biased region" description="Polar residues" evidence="1">
    <location>
        <begin position="1210"/>
        <end position="1223"/>
    </location>
</feature>
<feature type="region of interest" description="Disordered" evidence="1">
    <location>
        <begin position="1"/>
        <end position="529"/>
    </location>
</feature>
<dbReference type="PANTHER" id="PTHR38697">
    <property type="entry name" value="NUCLEAR PORE COMPLEX PROTEIN SIMILAR TO S. CEREVISIAE NUP2 (EUROFUNG)"/>
    <property type="match status" value="1"/>
</dbReference>
<evidence type="ECO:0000259" key="2">
    <source>
        <dbReference type="PROSITE" id="PS50196"/>
    </source>
</evidence>
<feature type="compositionally biased region" description="Polar residues" evidence="1">
    <location>
        <begin position="1051"/>
        <end position="1069"/>
    </location>
</feature>
<feature type="compositionally biased region" description="Polar residues" evidence="1">
    <location>
        <begin position="76"/>
        <end position="98"/>
    </location>
</feature>
<evidence type="ECO:0000256" key="1">
    <source>
        <dbReference type="SAM" id="MobiDB-lite"/>
    </source>
</evidence>
<feature type="compositionally biased region" description="Low complexity" evidence="1">
    <location>
        <begin position="293"/>
        <end position="312"/>
    </location>
</feature>
<feature type="compositionally biased region" description="Basic and acidic residues" evidence="1">
    <location>
        <begin position="714"/>
        <end position="726"/>
    </location>
</feature>
<dbReference type="Pfam" id="PF00638">
    <property type="entry name" value="Ran_BP1"/>
    <property type="match status" value="1"/>
</dbReference>
<dbReference type="InterPro" id="IPR053074">
    <property type="entry name" value="NPC_Nucleoporin"/>
</dbReference>
<feature type="compositionally biased region" description="Polar residues" evidence="1">
    <location>
        <begin position="262"/>
        <end position="284"/>
    </location>
</feature>
<feature type="compositionally biased region" description="Polar residues" evidence="1">
    <location>
        <begin position="26"/>
        <end position="49"/>
    </location>
</feature>
<dbReference type="OrthoDB" id="185618at2759"/>
<evidence type="ECO:0000313" key="3">
    <source>
        <dbReference type="EMBL" id="PMD45354.1"/>
    </source>
</evidence>
<feature type="compositionally biased region" description="Polar residues" evidence="1">
    <location>
        <begin position="350"/>
        <end position="393"/>
    </location>
</feature>
<feature type="compositionally biased region" description="Low complexity" evidence="1">
    <location>
        <begin position="229"/>
        <end position="246"/>
    </location>
</feature>
<feature type="compositionally biased region" description="Basic and acidic residues" evidence="1">
    <location>
        <begin position="99"/>
        <end position="110"/>
    </location>
</feature>
<dbReference type="PROSITE" id="PS50196">
    <property type="entry name" value="RANBD1"/>
    <property type="match status" value="1"/>
</dbReference>
<feature type="compositionally biased region" description="Basic residues" evidence="1">
    <location>
        <begin position="15"/>
        <end position="25"/>
    </location>
</feature>
<dbReference type="PANTHER" id="PTHR38697:SF1">
    <property type="entry name" value="NUCLEAR PORE COMPLEX PROTEIN SIMILAR TO S. CEREVISIAE NUP2 (EUROFUNG)"/>
    <property type="match status" value="1"/>
</dbReference>
<feature type="region of interest" description="Disordered" evidence="1">
    <location>
        <begin position="714"/>
        <end position="875"/>
    </location>
</feature>
<dbReference type="Gene3D" id="2.30.29.30">
    <property type="entry name" value="Pleckstrin-homology domain (PH domain)/Phosphotyrosine-binding domain (PTB)"/>
    <property type="match status" value="1"/>
</dbReference>
<dbReference type="STRING" id="1149755.A0A2J6S3K3"/>
<dbReference type="SUPFAM" id="SSF50729">
    <property type="entry name" value="PH domain-like"/>
    <property type="match status" value="1"/>
</dbReference>
<protein>
    <recommendedName>
        <fullName evidence="2">RanBD1 domain-containing protein</fullName>
    </recommendedName>
</protein>
<proteinExistence type="predicted"/>
<feature type="compositionally biased region" description="Basic and acidic residues" evidence="1">
    <location>
        <begin position="1019"/>
        <end position="1028"/>
    </location>
</feature>
<dbReference type="InterPro" id="IPR000156">
    <property type="entry name" value="Ran_bind_dom"/>
</dbReference>
<organism evidence="3 4">
    <name type="scientific">Hyaloscypha variabilis (strain UAMH 11265 / GT02V1 / F)</name>
    <name type="common">Meliniomyces variabilis</name>
    <dbReference type="NCBI Taxonomy" id="1149755"/>
    <lineage>
        <taxon>Eukaryota</taxon>
        <taxon>Fungi</taxon>
        <taxon>Dikarya</taxon>
        <taxon>Ascomycota</taxon>
        <taxon>Pezizomycotina</taxon>
        <taxon>Leotiomycetes</taxon>
        <taxon>Helotiales</taxon>
        <taxon>Hyaloscyphaceae</taxon>
        <taxon>Hyaloscypha</taxon>
        <taxon>Hyaloscypha variabilis</taxon>
    </lineage>
</organism>
<feature type="region of interest" description="Disordered" evidence="1">
    <location>
        <begin position="1019"/>
        <end position="1360"/>
    </location>
</feature>
<feature type="compositionally biased region" description="Basic and acidic residues" evidence="1">
    <location>
        <begin position="811"/>
        <end position="825"/>
    </location>
</feature>
<dbReference type="InterPro" id="IPR011993">
    <property type="entry name" value="PH-like_dom_sf"/>
</dbReference>
<feature type="compositionally biased region" description="Polar residues" evidence="1">
    <location>
        <begin position="1270"/>
        <end position="1285"/>
    </location>
</feature>
<evidence type="ECO:0000313" key="4">
    <source>
        <dbReference type="Proteomes" id="UP000235786"/>
    </source>
</evidence>
<feature type="compositionally biased region" description="Low complexity" evidence="1">
    <location>
        <begin position="1070"/>
        <end position="1086"/>
    </location>
</feature>
<feature type="compositionally biased region" description="Acidic residues" evidence="1">
    <location>
        <begin position="1128"/>
        <end position="1142"/>
    </location>
</feature>
<feature type="compositionally biased region" description="Low complexity" evidence="1">
    <location>
        <begin position="442"/>
        <end position="457"/>
    </location>
</feature>
<feature type="compositionally biased region" description="Polar residues" evidence="1">
    <location>
        <begin position="836"/>
        <end position="870"/>
    </location>
</feature>
<dbReference type="EMBL" id="KZ613940">
    <property type="protein sequence ID" value="PMD45354.1"/>
    <property type="molecule type" value="Genomic_DNA"/>
</dbReference>
<gene>
    <name evidence="3" type="ORF">L207DRAFT_578276</name>
</gene>
<keyword evidence="4" id="KW-1185">Reference proteome</keyword>
<dbReference type="SMART" id="SM00160">
    <property type="entry name" value="RanBD"/>
    <property type="match status" value="1"/>
</dbReference>
<feature type="domain" description="RanBD1" evidence="2">
    <location>
        <begin position="1430"/>
        <end position="1547"/>
    </location>
</feature>
<feature type="compositionally biased region" description="Basic and acidic residues" evidence="1">
    <location>
        <begin position="1245"/>
        <end position="1255"/>
    </location>
</feature>
<feature type="compositionally biased region" description="Polar residues" evidence="1">
    <location>
        <begin position="407"/>
        <end position="441"/>
    </location>
</feature>
<dbReference type="GO" id="GO:0005643">
    <property type="term" value="C:nuclear pore"/>
    <property type="evidence" value="ECO:0007669"/>
    <property type="project" value="UniProtKB-SubCell"/>
</dbReference>